<dbReference type="Proteomes" id="UP000706172">
    <property type="component" value="Unassembled WGS sequence"/>
</dbReference>
<accession>A0A931CXE9</accession>
<evidence type="ECO:0000313" key="1">
    <source>
        <dbReference type="EMBL" id="MBG0780476.1"/>
    </source>
</evidence>
<dbReference type="AlphaFoldDB" id="A0A931CXE9"/>
<dbReference type="SUPFAM" id="SSF75169">
    <property type="entry name" value="DsrEFH-like"/>
    <property type="match status" value="1"/>
</dbReference>
<gene>
    <name evidence="1" type="ORF">H0S81_11185</name>
</gene>
<dbReference type="EMBL" id="JACCQK010000747">
    <property type="protein sequence ID" value="MBG0780476.1"/>
    <property type="molecule type" value="Genomic_DNA"/>
</dbReference>
<name>A0A931CXE9_9BACT</name>
<sequence>MKKITFMLGSVPYGGQDVDTVIGIADAALKKGHQVTIVGSGDGTYGFLKDQRASGAPHAGKGFAALAEQGAQIDL</sequence>
<dbReference type="Gene3D" id="3.40.1260.10">
    <property type="entry name" value="DsrEFH-like"/>
    <property type="match status" value="1"/>
</dbReference>
<protein>
    <submittedName>
        <fullName evidence="1">DsrE family protein</fullName>
    </submittedName>
</protein>
<proteinExistence type="predicted"/>
<organism evidence="1 2">
    <name type="scientific">Desulfotignum balticum</name>
    <dbReference type="NCBI Taxonomy" id="115781"/>
    <lineage>
        <taxon>Bacteria</taxon>
        <taxon>Pseudomonadati</taxon>
        <taxon>Thermodesulfobacteriota</taxon>
        <taxon>Desulfobacteria</taxon>
        <taxon>Desulfobacterales</taxon>
        <taxon>Desulfobacteraceae</taxon>
        <taxon>Desulfotignum</taxon>
    </lineage>
</organism>
<dbReference type="InterPro" id="IPR027396">
    <property type="entry name" value="DsrEFH-like"/>
</dbReference>
<evidence type="ECO:0000313" key="2">
    <source>
        <dbReference type="Proteomes" id="UP000706172"/>
    </source>
</evidence>
<comment type="caution">
    <text evidence="1">The sequence shown here is derived from an EMBL/GenBank/DDBJ whole genome shotgun (WGS) entry which is preliminary data.</text>
</comment>
<dbReference type="Pfam" id="PF02635">
    <property type="entry name" value="DsrE"/>
    <property type="match status" value="1"/>
</dbReference>
<reference evidence="1" key="1">
    <citation type="submission" date="2020-07" db="EMBL/GenBank/DDBJ databases">
        <title>Severe corrosion of carbon steel in oil field produced water can be linked to methanogenic archaea containing a special type of NiFe hydrogenase.</title>
        <authorList>
            <person name="Lahme S."/>
            <person name="Mand J."/>
            <person name="Longwell J."/>
            <person name="Smith R."/>
            <person name="Enning D."/>
        </authorList>
    </citation>
    <scope>NUCLEOTIDE SEQUENCE</scope>
    <source>
        <strain evidence="1">MIC098Bin6</strain>
    </source>
</reference>
<dbReference type="InterPro" id="IPR003787">
    <property type="entry name" value="Sulphur_relay_DsrE/F-like"/>
</dbReference>